<feature type="region of interest" description="Disordered" evidence="4">
    <location>
        <begin position="276"/>
        <end position="300"/>
    </location>
</feature>
<dbReference type="OrthoDB" id="2019833at2759"/>
<dbReference type="OMA" id="IWELNDA"/>
<sequence>MQSDLENQKPVTTRRFGRSASHSWWWDSRNRSSQSKWLKTNLEYIDNKVDAMLELLQEDGVSLVQRADMIYGKKPKLENLVHEIYREYQSLAEQHDRLRGQIQNVPTSVQHEYGLSVDSLSITDHDGGPSTSLVRSESLKFESGLRATHGQIEHRGHVYAKRKDISKVASHIECSDNDMGSEIDEACEELYDKSSNKENLSIPEIDGKKLDSLQNLQKEIDELKEWNIALAESHEKTQNLNAALEITVKELQDCLEATQKEADILKDRLDELSAELVDKPIKAPNPPADEDGGGNEADKAAENGVNASERDLNRSLGSWGNHTQNGESLDQLQRQLDCLREENRKKELTLLEREEEKREAIRQLSFSIYTLKRDKKLLEEKIRSFKKKVSTQNSGTSRIRRALLPSSLAGLVQLFAANLKRHSVAL</sequence>
<dbReference type="EMBL" id="CM035444">
    <property type="protein sequence ID" value="KAH7277108.1"/>
    <property type="molecule type" value="Genomic_DNA"/>
</dbReference>
<dbReference type="Pfam" id="PF07765">
    <property type="entry name" value="KIP1"/>
    <property type="match status" value="1"/>
</dbReference>
<accession>A0A8T2Q0B6</accession>
<dbReference type="PROSITE" id="PS51774">
    <property type="entry name" value="NAB"/>
    <property type="match status" value="1"/>
</dbReference>
<evidence type="ECO:0000256" key="1">
    <source>
        <dbReference type="ARBA" id="ARBA00023054"/>
    </source>
</evidence>
<evidence type="ECO:0000256" key="3">
    <source>
        <dbReference type="SAM" id="Coils"/>
    </source>
</evidence>
<name>A0A8T2Q0B6_CERRI</name>
<comment type="caution">
    <text evidence="6">The sequence shown here is derived from an EMBL/GenBank/DDBJ whole genome shotgun (WGS) entry which is preliminary data.</text>
</comment>
<dbReference type="InterPro" id="IPR011684">
    <property type="entry name" value="NAB"/>
</dbReference>
<proteinExistence type="inferred from homology"/>
<dbReference type="Proteomes" id="UP000825935">
    <property type="component" value="Chromosome 39"/>
</dbReference>
<dbReference type="InterPro" id="IPR051861">
    <property type="entry name" value="NET_actin-binding_domain"/>
</dbReference>
<evidence type="ECO:0000256" key="2">
    <source>
        <dbReference type="ARBA" id="ARBA00038006"/>
    </source>
</evidence>
<comment type="similarity">
    <text evidence="2">Belongs to the NET family.</text>
</comment>
<keyword evidence="7" id="KW-1185">Reference proteome</keyword>
<evidence type="ECO:0000256" key="4">
    <source>
        <dbReference type="SAM" id="MobiDB-lite"/>
    </source>
</evidence>
<dbReference type="PANTHER" id="PTHR32258">
    <property type="entry name" value="PROTEIN NETWORKED 4A"/>
    <property type="match status" value="1"/>
</dbReference>
<reference evidence="6" key="1">
    <citation type="submission" date="2021-08" db="EMBL/GenBank/DDBJ databases">
        <title>WGS assembly of Ceratopteris richardii.</title>
        <authorList>
            <person name="Marchant D.B."/>
            <person name="Chen G."/>
            <person name="Jenkins J."/>
            <person name="Shu S."/>
            <person name="Leebens-Mack J."/>
            <person name="Grimwood J."/>
            <person name="Schmutz J."/>
            <person name="Soltis P."/>
            <person name="Soltis D."/>
            <person name="Chen Z.-H."/>
        </authorList>
    </citation>
    <scope>NUCLEOTIDE SEQUENCE</scope>
    <source>
        <strain evidence="6">Whitten #5841</strain>
        <tissue evidence="6">Leaf</tissue>
    </source>
</reference>
<gene>
    <name evidence="6" type="ORF">KP509_39G034900</name>
</gene>
<dbReference type="AlphaFoldDB" id="A0A8T2Q0B6"/>
<feature type="coiled-coil region" evidence="3">
    <location>
        <begin position="322"/>
        <end position="388"/>
    </location>
</feature>
<protein>
    <recommendedName>
        <fullName evidence="5">NAB domain-containing protein</fullName>
    </recommendedName>
</protein>
<evidence type="ECO:0000313" key="7">
    <source>
        <dbReference type="Proteomes" id="UP000825935"/>
    </source>
</evidence>
<evidence type="ECO:0000313" key="6">
    <source>
        <dbReference type="EMBL" id="KAH7277108.1"/>
    </source>
</evidence>
<dbReference type="PANTHER" id="PTHR32258:SF28">
    <property type="entry name" value="PROTEIN NETWORKED 3A-RELATED"/>
    <property type="match status" value="1"/>
</dbReference>
<evidence type="ECO:0000259" key="5">
    <source>
        <dbReference type="PROSITE" id="PS51774"/>
    </source>
</evidence>
<keyword evidence="1 3" id="KW-0175">Coiled coil</keyword>
<feature type="coiled-coil region" evidence="3">
    <location>
        <begin position="213"/>
        <end position="275"/>
    </location>
</feature>
<feature type="domain" description="NAB" evidence="5">
    <location>
        <begin position="22"/>
        <end position="102"/>
    </location>
</feature>
<dbReference type="GO" id="GO:0003779">
    <property type="term" value="F:actin binding"/>
    <property type="evidence" value="ECO:0007669"/>
    <property type="project" value="InterPro"/>
</dbReference>
<organism evidence="6 7">
    <name type="scientific">Ceratopteris richardii</name>
    <name type="common">Triangle waterfern</name>
    <dbReference type="NCBI Taxonomy" id="49495"/>
    <lineage>
        <taxon>Eukaryota</taxon>
        <taxon>Viridiplantae</taxon>
        <taxon>Streptophyta</taxon>
        <taxon>Embryophyta</taxon>
        <taxon>Tracheophyta</taxon>
        <taxon>Polypodiopsida</taxon>
        <taxon>Polypodiidae</taxon>
        <taxon>Polypodiales</taxon>
        <taxon>Pteridineae</taxon>
        <taxon>Pteridaceae</taxon>
        <taxon>Parkerioideae</taxon>
        <taxon>Ceratopteris</taxon>
    </lineage>
</organism>